<evidence type="ECO:0000313" key="7">
    <source>
        <dbReference type="Proteomes" id="UP000748756"/>
    </source>
</evidence>
<dbReference type="SUPFAM" id="SSF81330">
    <property type="entry name" value="Gated mechanosensitive channel"/>
    <property type="match status" value="1"/>
</dbReference>
<dbReference type="GO" id="GO:0016020">
    <property type="term" value="C:membrane"/>
    <property type="evidence" value="ECO:0007669"/>
    <property type="project" value="UniProtKB-SubCell"/>
</dbReference>
<proteinExistence type="predicted"/>
<keyword evidence="2 5" id="KW-0812">Transmembrane</keyword>
<dbReference type="Proteomes" id="UP000748756">
    <property type="component" value="Unassembled WGS sequence"/>
</dbReference>
<dbReference type="GO" id="GO:0008381">
    <property type="term" value="F:mechanosensitive monoatomic ion channel activity"/>
    <property type="evidence" value="ECO:0007669"/>
    <property type="project" value="TreeGrafter"/>
</dbReference>
<dbReference type="Pfam" id="PF01741">
    <property type="entry name" value="MscL"/>
    <property type="match status" value="1"/>
</dbReference>
<evidence type="ECO:0000256" key="5">
    <source>
        <dbReference type="SAM" id="Phobius"/>
    </source>
</evidence>
<dbReference type="EMBL" id="JAAAUQ010000777">
    <property type="protein sequence ID" value="KAF9147647.1"/>
    <property type="molecule type" value="Genomic_DNA"/>
</dbReference>
<gene>
    <name evidence="6" type="ORF">BG015_010677</name>
</gene>
<keyword evidence="4 5" id="KW-0472">Membrane</keyword>
<feature type="transmembrane region" description="Helical" evidence="5">
    <location>
        <begin position="105"/>
        <end position="123"/>
    </location>
</feature>
<evidence type="ECO:0000256" key="2">
    <source>
        <dbReference type="ARBA" id="ARBA00022692"/>
    </source>
</evidence>
<dbReference type="InterPro" id="IPR037673">
    <property type="entry name" value="MSC/AndL"/>
</dbReference>
<reference evidence="6" key="1">
    <citation type="journal article" date="2020" name="Fungal Divers.">
        <title>Resolving the Mortierellaceae phylogeny through synthesis of multi-gene phylogenetics and phylogenomics.</title>
        <authorList>
            <person name="Vandepol N."/>
            <person name="Liber J."/>
            <person name="Desiro A."/>
            <person name="Na H."/>
            <person name="Kennedy M."/>
            <person name="Barry K."/>
            <person name="Grigoriev I.V."/>
            <person name="Miller A.N."/>
            <person name="O'Donnell K."/>
            <person name="Stajich J.E."/>
            <person name="Bonito G."/>
        </authorList>
    </citation>
    <scope>NUCLEOTIDE SEQUENCE</scope>
    <source>
        <strain evidence="6">NRRL 6426</strain>
    </source>
</reference>
<dbReference type="OrthoDB" id="10010920at2759"/>
<organism evidence="6 7">
    <name type="scientific">Linnemannia schmuckeri</name>
    <dbReference type="NCBI Taxonomy" id="64567"/>
    <lineage>
        <taxon>Eukaryota</taxon>
        <taxon>Fungi</taxon>
        <taxon>Fungi incertae sedis</taxon>
        <taxon>Mucoromycota</taxon>
        <taxon>Mortierellomycotina</taxon>
        <taxon>Mortierellomycetes</taxon>
        <taxon>Mortierellales</taxon>
        <taxon>Mortierellaceae</taxon>
        <taxon>Linnemannia</taxon>
    </lineage>
</organism>
<keyword evidence="7" id="KW-1185">Reference proteome</keyword>
<dbReference type="PANTHER" id="PTHR30266:SF2">
    <property type="entry name" value="LARGE-CONDUCTANCE MECHANOSENSITIVE CHANNEL"/>
    <property type="match status" value="1"/>
</dbReference>
<comment type="subcellular location">
    <subcellularLocation>
        <location evidence="1">Membrane</location>
        <topology evidence="1">Multi-pass membrane protein</topology>
    </subcellularLocation>
</comment>
<dbReference type="Gene3D" id="1.10.1200.120">
    <property type="entry name" value="Large-conductance mechanosensitive channel, MscL, domain 1"/>
    <property type="match status" value="1"/>
</dbReference>
<protein>
    <recommendedName>
        <fullName evidence="8">Large-conductance mechanosensitive channel</fullName>
    </recommendedName>
</protein>
<dbReference type="AlphaFoldDB" id="A0A9P5RTP2"/>
<sequence length="162" mass="18439">MPVQKTMSNGMRKGQGLLQDFKDFINKGNTFDLAVAFILSAALPAVIKSFVEDVIMPLFGLANNRNLDEMFVVLRCGQTCKYPTRVQAQADGAVTWNWNRFINTIIYLLLVGFFLFDVVKLYYGARRMVQIKNKACFYYCKGVNGTEARCSFCASWLENDVR</sequence>
<accession>A0A9P5RTP2</accession>
<evidence type="ECO:0000256" key="4">
    <source>
        <dbReference type="ARBA" id="ARBA00023136"/>
    </source>
</evidence>
<evidence type="ECO:0000313" key="6">
    <source>
        <dbReference type="EMBL" id="KAF9147647.1"/>
    </source>
</evidence>
<evidence type="ECO:0000256" key="1">
    <source>
        <dbReference type="ARBA" id="ARBA00004141"/>
    </source>
</evidence>
<dbReference type="InterPro" id="IPR036019">
    <property type="entry name" value="MscL_channel"/>
</dbReference>
<dbReference type="PANTHER" id="PTHR30266">
    <property type="entry name" value="MECHANOSENSITIVE CHANNEL MSCL"/>
    <property type="match status" value="1"/>
</dbReference>
<keyword evidence="3 5" id="KW-1133">Transmembrane helix</keyword>
<feature type="transmembrane region" description="Helical" evidence="5">
    <location>
        <begin position="31"/>
        <end position="51"/>
    </location>
</feature>
<evidence type="ECO:0000256" key="3">
    <source>
        <dbReference type="ARBA" id="ARBA00022989"/>
    </source>
</evidence>
<evidence type="ECO:0008006" key="8">
    <source>
        <dbReference type="Google" id="ProtNLM"/>
    </source>
</evidence>
<comment type="caution">
    <text evidence="6">The sequence shown here is derived from an EMBL/GenBank/DDBJ whole genome shotgun (WGS) entry which is preliminary data.</text>
</comment>
<name>A0A9P5RTP2_9FUNG</name>